<dbReference type="GO" id="GO:0016705">
    <property type="term" value="F:oxidoreductase activity, acting on paired donors, with incorporation or reduction of molecular oxygen"/>
    <property type="evidence" value="ECO:0007669"/>
    <property type="project" value="InterPro"/>
</dbReference>
<evidence type="ECO:0000313" key="4">
    <source>
        <dbReference type="Proteomes" id="UP000601435"/>
    </source>
</evidence>
<accession>A0A812MHW5</accession>
<dbReference type="InterPro" id="IPR011251">
    <property type="entry name" value="Luciferase-like_dom"/>
</dbReference>
<dbReference type="InterPro" id="IPR050564">
    <property type="entry name" value="F420-G6PD/mer"/>
</dbReference>
<evidence type="ECO:0000259" key="2">
    <source>
        <dbReference type="Pfam" id="PF00296"/>
    </source>
</evidence>
<dbReference type="CDD" id="cd01097">
    <property type="entry name" value="Tetrahydromethanopterin_reductase"/>
    <property type="match status" value="1"/>
</dbReference>
<dbReference type="AlphaFoldDB" id="A0A812MHW5"/>
<comment type="caution">
    <text evidence="3">The sequence shown here is derived from an EMBL/GenBank/DDBJ whole genome shotgun (WGS) entry which is preliminary data.</text>
</comment>
<dbReference type="Pfam" id="PF00296">
    <property type="entry name" value="Bac_luciferase"/>
    <property type="match status" value="1"/>
</dbReference>
<evidence type="ECO:0000256" key="1">
    <source>
        <dbReference type="ARBA" id="ARBA00023002"/>
    </source>
</evidence>
<dbReference type="EMBL" id="CAJNJA010011252">
    <property type="protein sequence ID" value="CAE7268825.1"/>
    <property type="molecule type" value="Genomic_DNA"/>
</dbReference>
<organism evidence="3 4">
    <name type="scientific">Symbiodinium necroappetens</name>
    <dbReference type="NCBI Taxonomy" id="1628268"/>
    <lineage>
        <taxon>Eukaryota</taxon>
        <taxon>Sar</taxon>
        <taxon>Alveolata</taxon>
        <taxon>Dinophyceae</taxon>
        <taxon>Suessiales</taxon>
        <taxon>Symbiodiniaceae</taxon>
        <taxon>Symbiodinium</taxon>
    </lineage>
</organism>
<dbReference type="NCBIfam" id="TIGR03559">
    <property type="entry name" value="F420_Rv3520c"/>
    <property type="match status" value="1"/>
</dbReference>
<proteinExistence type="predicted"/>
<dbReference type="InterPro" id="IPR036661">
    <property type="entry name" value="Luciferase-like_sf"/>
</dbReference>
<keyword evidence="1" id="KW-0560">Oxidoreductase</keyword>
<reference evidence="3" key="1">
    <citation type="submission" date="2021-02" db="EMBL/GenBank/DDBJ databases">
        <authorList>
            <person name="Dougan E. K."/>
            <person name="Rhodes N."/>
            <person name="Thang M."/>
            <person name="Chan C."/>
        </authorList>
    </citation>
    <scope>NUCLEOTIDE SEQUENCE</scope>
</reference>
<evidence type="ECO:0000313" key="3">
    <source>
        <dbReference type="EMBL" id="CAE7268825.1"/>
    </source>
</evidence>
<dbReference type="PANTHER" id="PTHR43244">
    <property type="match status" value="1"/>
</dbReference>
<dbReference type="Gene3D" id="3.20.20.30">
    <property type="entry name" value="Luciferase-like domain"/>
    <property type="match status" value="1"/>
</dbReference>
<name>A0A812MHW5_9DINO</name>
<dbReference type="InterPro" id="IPR019951">
    <property type="entry name" value="F420_OxRdatse_Rv3520c_pred"/>
</dbReference>
<feature type="domain" description="Luciferase-like" evidence="2">
    <location>
        <begin position="19"/>
        <end position="317"/>
    </location>
</feature>
<gene>
    <name evidence="3" type="ORF">SNEC2469_LOCUS6398</name>
</gene>
<dbReference type="PANTHER" id="PTHR43244:SF1">
    <property type="entry name" value="5,10-METHYLENETETRAHYDROMETHANOPTERIN REDUCTASE"/>
    <property type="match status" value="1"/>
</dbReference>
<keyword evidence="4" id="KW-1185">Reference proteome</keyword>
<dbReference type="SUPFAM" id="SSF51679">
    <property type="entry name" value="Bacterial luciferase-like"/>
    <property type="match status" value="1"/>
</dbReference>
<protein>
    <recommendedName>
        <fullName evidence="2">Luciferase-like domain-containing protein</fullName>
    </recommendedName>
</protein>
<dbReference type="Proteomes" id="UP000601435">
    <property type="component" value="Unassembled WGS sequence"/>
</dbReference>
<sequence length="345" mass="37122">MKLGLISGYSGRKMSIPIDAIKHAEDLGYESIWTAEAYGSDAVTPAAWILAQTTKMKVGTAIMQMPARTPAMAAMTALSLAELSGGRFIVGLGASGPQVVEGWHGVPYGKPVTRLKEYVQIMKQIFERKGPATFDGKMYQLPYTGEGATGLGKPLKSILHCEEDIPIYAATITPAGVAAAAEVCDGFFPVWMDPEQYSVFQPAIEKGFAAAGDKDLTQFEIAPFVSVVMGDDVEQCMVPIRGSMALYIGGMGARDKNFYNDYAKRLGFEDAAVKIQDLYLAGKKDEAMAAVPAELIDACHLVGPAERIKERLARWKAADSKGHVSNMLLGCQQPEALEVIAGEML</sequence>